<dbReference type="Proteomes" id="UP000319619">
    <property type="component" value="Unassembled WGS sequence"/>
</dbReference>
<dbReference type="InterPro" id="IPR026444">
    <property type="entry name" value="Secre_tail"/>
</dbReference>
<dbReference type="InterPro" id="IPR011047">
    <property type="entry name" value="Quinoprotein_ADH-like_sf"/>
</dbReference>
<feature type="signal peptide" evidence="1">
    <location>
        <begin position="1"/>
        <end position="20"/>
    </location>
</feature>
<proteinExistence type="predicted"/>
<dbReference type="AlphaFoldDB" id="A0A532V1H5"/>
<dbReference type="PANTHER" id="PTHR42754">
    <property type="entry name" value="ENDOGLUCANASE"/>
    <property type="match status" value="1"/>
</dbReference>
<sequence length="482" mass="50574">MRALSISIISILILSVSSIAQPSALWSQTFGGSGTDGGFSVQQTSDGGYIIGGSTESSGAGGSDVYLIKTDASGSEQWTQTFGGSSGDYGESVQQTSDGGYIITGYTLSFGAGEIDVYLIKTDASGIEQWSQTFGGSGDVYGYSVQQTIDGGYIIAGYTEITFFNTDFYLIKADASGNLLWSRTFGGSETDKGYSVQQTDDGGYVIAGRTSSYGAGSYDVYLVKTNASGDTLLTRTFGGSSSDFGSSVHQTDDGGYIIAGYTYSYGVGDADLYLIKTDASGTEQWSQTFGGSSEDMGKSVQQTSDGGYIITGYLTPDGAISTDLYLIKTDASGMELWSQTIGGGFYDYGNSIQQTNDGGYIVAGATSSYGAGGSDVLLIRLDSETGVINLDQPQPLTYSLLHSFPNPFNPTTTISFSLPVAGSVKISVYDIQGNLVTTLADKWLAPGSYQAPFNAGDLSSGIYFARITTGDFTQTQKLVLMK</sequence>
<keyword evidence="1" id="KW-0732">Signal</keyword>
<dbReference type="SUPFAM" id="SSF50998">
    <property type="entry name" value="Quinoprotein alcohol dehydrogenase-like"/>
    <property type="match status" value="1"/>
</dbReference>
<comment type="caution">
    <text evidence="3">The sequence shown here is derived from an EMBL/GenBank/DDBJ whole genome shotgun (WGS) entry which is preliminary data.</text>
</comment>
<name>A0A532V1H5_UNCL8</name>
<evidence type="ECO:0000313" key="3">
    <source>
        <dbReference type="EMBL" id="TKJ41064.1"/>
    </source>
</evidence>
<dbReference type="Pfam" id="PF18962">
    <property type="entry name" value="Por_Secre_tail"/>
    <property type="match status" value="1"/>
</dbReference>
<dbReference type="NCBIfam" id="TIGR04183">
    <property type="entry name" value="Por_Secre_tail"/>
    <property type="match status" value="1"/>
</dbReference>
<evidence type="ECO:0000313" key="4">
    <source>
        <dbReference type="Proteomes" id="UP000319619"/>
    </source>
</evidence>
<evidence type="ECO:0000256" key="1">
    <source>
        <dbReference type="SAM" id="SignalP"/>
    </source>
</evidence>
<reference evidence="3 4" key="1">
    <citation type="submission" date="2017-06" db="EMBL/GenBank/DDBJ databases">
        <title>Novel microbial phyla capable of carbon fixation and sulfur reduction in deep-sea sediments.</title>
        <authorList>
            <person name="Huang J."/>
            <person name="Baker B."/>
            <person name="Wang Y."/>
        </authorList>
    </citation>
    <scope>NUCLEOTIDE SEQUENCE [LARGE SCALE GENOMIC DNA]</scope>
    <source>
        <strain evidence="3">B3_LCP</strain>
    </source>
</reference>
<dbReference type="PANTHER" id="PTHR42754:SF1">
    <property type="entry name" value="LIPOPROTEIN"/>
    <property type="match status" value="1"/>
</dbReference>
<protein>
    <recommendedName>
        <fullName evidence="2">Secretion system C-terminal sorting domain-containing protein</fullName>
    </recommendedName>
</protein>
<gene>
    <name evidence="3" type="ORF">CEE37_05200</name>
</gene>
<evidence type="ECO:0000259" key="2">
    <source>
        <dbReference type="Pfam" id="PF18962"/>
    </source>
</evidence>
<feature type="domain" description="Secretion system C-terminal sorting" evidence="2">
    <location>
        <begin position="404"/>
        <end position="479"/>
    </location>
</feature>
<dbReference type="Gene3D" id="2.60.40.4070">
    <property type="match status" value="1"/>
</dbReference>
<organism evidence="3 4">
    <name type="scientific">candidate division LCP-89 bacterium B3_LCP</name>
    <dbReference type="NCBI Taxonomy" id="2012998"/>
    <lineage>
        <taxon>Bacteria</taxon>
        <taxon>Pseudomonadati</taxon>
        <taxon>Bacteria division LCP-89</taxon>
    </lineage>
</organism>
<dbReference type="EMBL" id="NJBN01000003">
    <property type="protein sequence ID" value="TKJ41064.1"/>
    <property type="molecule type" value="Genomic_DNA"/>
</dbReference>
<feature type="chain" id="PRO_5022182090" description="Secretion system C-terminal sorting domain-containing protein" evidence="1">
    <location>
        <begin position="21"/>
        <end position="482"/>
    </location>
</feature>
<accession>A0A532V1H5</accession>